<dbReference type="Proteomes" id="UP001055114">
    <property type="component" value="Unassembled WGS sequence"/>
</dbReference>
<gene>
    <name evidence="1" type="ORF">CE91St3_31670</name>
</gene>
<sequence>MNTFASFFKKKPSQEEMETMIAGGMTASSAEQPAGQDSICFFAYIIEPDREYSEMRTCSGWKAFPQLIHDFARLAADLVTNAHGSEKYGCETRFVVTTEGNGPMVFPEFKYHTDFMGSKYIDVPIGVLVYLYFNGLDTVEYLMYWQNKEWDKFSTNFLNAMGFPDSEGTFWPSGAPIHFYCRYYNHVVNKQGIPDLLSRITDPNCDELEGIVEYLVVYAKKFPYPSSILVNALANSPAFKPELGNKDSLTDRVEYLSQIQLHDITDFQNVFLFVNWWYIKDVRLNEIATEIKSIREAHAYISLSPSKEKKIMDLTKEENILVALERRLSEICGKIEDLCSKAENEKTLSELKEYLSPKEGKYSKSEILHGIKEGFNGASSSCLNEAAGLIIQSELLWKEPEFVWELEGILIDHYKSLPNCKDTIFDAIFIKERMPLLDNISKLYVLTEKNLIVEKINMAAKALDEISAEEQRLEKAGREADDLRPDRVLAEVKLHYLKEMEVLLYEMVEMLEKKPEKKDLHDIDIIRKLSDSIGCEGVEFDDAELEVLKLFGLSDWTANAGKDKESVDYFRGFLKKFATITEVYYKAGFSFHGWGIISEQYFTPSLGCENYKEFLPSLSANEGVCEEVHPVYVDYNSRYGNEYNYIRSIWPCEDDYKDNKEDYLKILDRMANENEFSELEKLFDSRESFRNLCGGSLINDGFEDRLTKFIRMKKALPNCHSLIERKMLQNSIDRVRKELSNRAAVIKGSYEAANSVEK</sequence>
<evidence type="ECO:0000313" key="1">
    <source>
        <dbReference type="EMBL" id="GKH73304.1"/>
    </source>
</evidence>
<comment type="caution">
    <text evidence="1">The sequence shown here is derived from an EMBL/GenBank/DDBJ whole genome shotgun (WGS) entry which is preliminary data.</text>
</comment>
<proteinExistence type="predicted"/>
<protein>
    <submittedName>
        <fullName evidence="1">Uncharacterized protein</fullName>
    </submittedName>
</protein>
<dbReference type="AlphaFoldDB" id="A0AA37KB34"/>
<name>A0AA37KB34_9BACT</name>
<dbReference type="EMBL" id="BQNZ01000003">
    <property type="protein sequence ID" value="GKH73304.1"/>
    <property type="molecule type" value="Genomic_DNA"/>
</dbReference>
<evidence type="ECO:0000313" key="2">
    <source>
        <dbReference type="Proteomes" id="UP001055114"/>
    </source>
</evidence>
<dbReference type="RefSeq" id="WP_122298300.1">
    <property type="nucleotide sequence ID" value="NZ_BQNZ01000003.1"/>
</dbReference>
<accession>A0AA37KB34</accession>
<reference evidence="1" key="1">
    <citation type="submission" date="2022-01" db="EMBL/GenBank/DDBJ databases">
        <title>Novel bile acid biosynthetic pathways are enriched in the microbiome of centenarians.</title>
        <authorList>
            <person name="Sato Y."/>
            <person name="Atarashi K."/>
            <person name="Plichta R.D."/>
            <person name="Arai Y."/>
            <person name="Sasajima S."/>
            <person name="Kearney M.S."/>
            <person name="Suda W."/>
            <person name="Takeshita K."/>
            <person name="Sasaki T."/>
            <person name="Okamoto S."/>
            <person name="Skelly N.A."/>
            <person name="Okamura Y."/>
            <person name="Vlamakis H."/>
            <person name="Li Y."/>
            <person name="Tanoue T."/>
            <person name="Takei H."/>
            <person name="Nittono H."/>
            <person name="Narushima S."/>
            <person name="Irie J."/>
            <person name="Itoh H."/>
            <person name="Moriya K."/>
            <person name="Sugiura Y."/>
            <person name="Suematsu M."/>
            <person name="Moritoki N."/>
            <person name="Shibata S."/>
            <person name="Littman R.D."/>
            <person name="Fischbach A.M."/>
            <person name="Uwamino Y."/>
            <person name="Inoue T."/>
            <person name="Honda A."/>
            <person name="Hattori M."/>
            <person name="Murai T."/>
            <person name="Xavier J.R."/>
            <person name="Hirose N."/>
            <person name="Honda K."/>
        </authorList>
    </citation>
    <scope>NUCLEOTIDE SEQUENCE</scope>
    <source>
        <strain evidence="1">CE91-St3</strain>
    </source>
</reference>
<organism evidence="1 2">
    <name type="scientific">Parabacteroides merdae</name>
    <dbReference type="NCBI Taxonomy" id="46503"/>
    <lineage>
        <taxon>Bacteria</taxon>
        <taxon>Pseudomonadati</taxon>
        <taxon>Bacteroidota</taxon>
        <taxon>Bacteroidia</taxon>
        <taxon>Bacteroidales</taxon>
        <taxon>Tannerellaceae</taxon>
        <taxon>Parabacteroides</taxon>
    </lineage>
</organism>